<dbReference type="SUPFAM" id="SSF53254">
    <property type="entry name" value="Phosphoglycerate mutase-like"/>
    <property type="match status" value="1"/>
</dbReference>
<dbReference type="EMBL" id="JALBUU010000004">
    <property type="protein sequence ID" value="MCI0753708.1"/>
    <property type="molecule type" value="Genomic_DNA"/>
</dbReference>
<evidence type="ECO:0000313" key="2">
    <source>
        <dbReference type="EMBL" id="MCI0753708.1"/>
    </source>
</evidence>
<keyword evidence="3" id="KW-1185">Reference proteome</keyword>
<reference evidence="2 3" key="1">
    <citation type="submission" date="2022-03" db="EMBL/GenBank/DDBJ databases">
        <title>Complete genome analysis of Roseomonas KG 17.1 : a prolific producer of plant growth promoters.</title>
        <authorList>
            <person name="Saadouli I."/>
            <person name="Najjari A."/>
            <person name="Mosbah A."/>
            <person name="Ouzari H.I."/>
        </authorList>
    </citation>
    <scope>NUCLEOTIDE SEQUENCE [LARGE SCALE GENOMIC DNA]</scope>
    <source>
        <strain evidence="2 3">KG17-1</strain>
    </source>
</reference>
<dbReference type="InterPro" id="IPR013078">
    <property type="entry name" value="His_Pase_superF_clade-1"/>
</dbReference>
<accession>A0ABS9W358</accession>
<dbReference type="Proteomes" id="UP001201985">
    <property type="component" value="Unassembled WGS sequence"/>
</dbReference>
<keyword evidence="1" id="KW-0732">Signal</keyword>
<feature type="signal peptide" evidence="1">
    <location>
        <begin position="1"/>
        <end position="20"/>
    </location>
</feature>
<dbReference type="RefSeq" id="WP_120008079.1">
    <property type="nucleotide sequence ID" value="NZ_JALBUU010000004.1"/>
</dbReference>
<dbReference type="Gene3D" id="3.40.50.1240">
    <property type="entry name" value="Phosphoglycerate mutase-like"/>
    <property type="match status" value="1"/>
</dbReference>
<protein>
    <submittedName>
        <fullName evidence="2">Histidine phosphatase family protein</fullName>
    </submittedName>
</protein>
<feature type="chain" id="PRO_5046152381" evidence="1">
    <location>
        <begin position="21"/>
        <end position="233"/>
    </location>
</feature>
<gene>
    <name evidence="2" type="ORF">MON41_08040</name>
</gene>
<comment type="caution">
    <text evidence="2">The sequence shown here is derived from an EMBL/GenBank/DDBJ whole genome shotgun (WGS) entry which is preliminary data.</text>
</comment>
<dbReference type="InterPro" id="IPR029033">
    <property type="entry name" value="His_PPase_superfam"/>
</dbReference>
<proteinExistence type="predicted"/>
<dbReference type="Pfam" id="PF00300">
    <property type="entry name" value="His_Phos_1"/>
    <property type="match status" value="1"/>
</dbReference>
<name>A0ABS9W358_9PROT</name>
<evidence type="ECO:0000256" key="1">
    <source>
        <dbReference type="SAM" id="SignalP"/>
    </source>
</evidence>
<evidence type="ECO:0000313" key="3">
    <source>
        <dbReference type="Proteomes" id="UP001201985"/>
    </source>
</evidence>
<organism evidence="2 3">
    <name type="scientific">Teichococcus vastitatis</name>
    <dbReference type="NCBI Taxonomy" id="2307076"/>
    <lineage>
        <taxon>Bacteria</taxon>
        <taxon>Pseudomonadati</taxon>
        <taxon>Pseudomonadota</taxon>
        <taxon>Alphaproteobacteria</taxon>
        <taxon>Acetobacterales</taxon>
        <taxon>Roseomonadaceae</taxon>
        <taxon>Roseomonas</taxon>
    </lineage>
</organism>
<sequence>MRRRFLIALPPLAAPAVLLATLAPASRAGARLPPQPGEPAAEALLERLRRGGLVLFIRHADTGGQPCDRSFRLGEREGQRNLSPAGQGQARALGARLAALGIPLQWPVLAGPVFRARDTAELALGAERVRIEDGLVADDYAGARLGWSLEQHRRLFGTPPAPGLNRVLVGHRGPAQMILGDAVRGTRLPEAGVLVLEPRRAGAAGENGREGFRLLGILQAVPALNGGNPGCGG</sequence>